<dbReference type="InterPro" id="IPR046702">
    <property type="entry name" value="DUF6572"/>
</dbReference>
<gene>
    <name evidence="1" type="ORF">HOO69_06265</name>
</gene>
<evidence type="ECO:0000313" key="1">
    <source>
        <dbReference type="EMBL" id="QJY36240.1"/>
    </source>
</evidence>
<organism evidence="1 2">
    <name type="scientific">Vibrio europaeus</name>
    <dbReference type="NCBI Taxonomy" id="300876"/>
    <lineage>
        <taxon>Bacteria</taxon>
        <taxon>Pseudomonadati</taxon>
        <taxon>Pseudomonadota</taxon>
        <taxon>Gammaproteobacteria</taxon>
        <taxon>Vibrionales</taxon>
        <taxon>Vibrionaceae</taxon>
        <taxon>Vibrio</taxon>
        <taxon>Vibrio oreintalis group</taxon>
    </lineage>
</organism>
<dbReference type="EMBL" id="CP053541">
    <property type="protein sequence ID" value="QJY36240.1"/>
    <property type="molecule type" value="Genomic_DNA"/>
</dbReference>
<sequence length="106" mass="12437">MRKNGVENSEHLDLISKDNSYVNLIIVQTTEFSSEQFSNFSFKINAYMEFVRNGQLLKMYPDLKAHKVRISIDMHVPVNDWALELFENTKQALSQHNVEFVWSELV</sequence>
<accession>A0AAE7ATR3</accession>
<dbReference type="AlphaFoldDB" id="A0AAE7ATR3"/>
<reference evidence="1 2" key="1">
    <citation type="submission" date="2020-05" db="EMBL/GenBank/DDBJ databases">
        <title>First description outside Europe of the emergent pathogen for shellfish aquaculture Vibrio europaeus.</title>
        <authorList>
            <person name="Dubert J."/>
            <person name="Rojas R."/>
        </authorList>
    </citation>
    <scope>NUCLEOTIDE SEQUENCE [LARGE SCALE GENOMIC DNA]</scope>
    <source>
        <strain evidence="1 2">NPI-1</strain>
    </source>
</reference>
<name>A0AAE7ATR3_9VIBR</name>
<dbReference type="Pfam" id="PF20212">
    <property type="entry name" value="DUF6572"/>
    <property type="match status" value="1"/>
</dbReference>
<dbReference type="Proteomes" id="UP000501443">
    <property type="component" value="Chromosome 1"/>
</dbReference>
<dbReference type="RefSeq" id="WP_171801600.1">
    <property type="nucleotide sequence ID" value="NZ_CP053541.1"/>
</dbReference>
<proteinExistence type="predicted"/>
<evidence type="ECO:0000313" key="2">
    <source>
        <dbReference type="Proteomes" id="UP000501443"/>
    </source>
</evidence>
<protein>
    <submittedName>
        <fullName evidence="1">Uncharacterized protein</fullName>
    </submittedName>
</protein>